<dbReference type="InterPro" id="IPR051805">
    <property type="entry name" value="Dehydratase_Activator_Redct"/>
</dbReference>
<protein>
    <submittedName>
        <fullName evidence="3">Activator of (R)-2-hydroxyglutaryl-CoA dehydratase</fullName>
    </submittedName>
</protein>
<feature type="domain" description="ATPase BadF/BadG/BcrA/BcrD type" evidence="1">
    <location>
        <begin position="8"/>
        <end position="258"/>
    </location>
</feature>
<dbReference type="CDD" id="cd24034">
    <property type="entry name" value="ASKHA_NBD_O66634-like_rpt1"/>
    <property type="match status" value="1"/>
</dbReference>
<organism evidence="3">
    <name type="scientific">termite gut metagenome</name>
    <dbReference type="NCBI Taxonomy" id="433724"/>
    <lineage>
        <taxon>unclassified sequences</taxon>
        <taxon>metagenomes</taxon>
        <taxon>organismal metagenomes</taxon>
    </lineage>
</organism>
<dbReference type="Pfam" id="PF09989">
    <property type="entry name" value="DUF2229"/>
    <property type="match status" value="1"/>
</dbReference>
<dbReference type="EMBL" id="SNRY01000382">
    <property type="protein sequence ID" value="KAA6341528.1"/>
    <property type="molecule type" value="Genomic_DNA"/>
</dbReference>
<dbReference type="PANTHER" id="PTHR32329:SF4">
    <property type="entry name" value="ACTIVATOR OF 2-HYDROXYACYL-COA DEHYDRATASE"/>
    <property type="match status" value="1"/>
</dbReference>
<evidence type="ECO:0000259" key="1">
    <source>
        <dbReference type="Pfam" id="PF01869"/>
    </source>
</evidence>
<proteinExistence type="predicted"/>
<reference evidence="3" key="1">
    <citation type="submission" date="2019-03" db="EMBL/GenBank/DDBJ databases">
        <title>Single cell metagenomics reveals metabolic interactions within the superorganism composed of flagellate Streblomastix strix and complex community of Bacteroidetes bacteria on its surface.</title>
        <authorList>
            <person name="Treitli S.C."/>
            <person name="Kolisko M."/>
            <person name="Husnik F."/>
            <person name="Keeling P."/>
            <person name="Hampl V."/>
        </authorList>
    </citation>
    <scope>NUCLEOTIDE SEQUENCE</scope>
    <source>
        <strain evidence="3">STM</strain>
    </source>
</reference>
<dbReference type="InterPro" id="IPR043129">
    <property type="entry name" value="ATPase_NBD"/>
</dbReference>
<name>A0A5J4S6R8_9ZZZZ</name>
<evidence type="ECO:0000313" key="3">
    <source>
        <dbReference type="EMBL" id="KAA6341528.1"/>
    </source>
</evidence>
<accession>A0A5J4S6R8</accession>
<dbReference type="InterPro" id="IPR018709">
    <property type="entry name" value="CoA_activase_DUF2229"/>
</dbReference>
<feature type="domain" description="ATPase BadF/BadG/BcrA/BcrD type" evidence="1">
    <location>
        <begin position="326"/>
        <end position="583"/>
    </location>
</feature>
<feature type="domain" description="DUF2229" evidence="2">
    <location>
        <begin position="678"/>
        <end position="893"/>
    </location>
</feature>
<dbReference type="PANTHER" id="PTHR32329">
    <property type="entry name" value="BIFUNCTIONAL PROTEIN [INCLUDES 2-HYDROXYACYL-COA DEHYDRATASE (N-TER) AND ITS ACTIVATOR DOMAIN (C_TERM)-RELATED"/>
    <property type="match status" value="1"/>
</dbReference>
<dbReference type="Gene3D" id="3.30.420.40">
    <property type="match status" value="4"/>
</dbReference>
<sequence>MIANPYRIGLDVGSTTAKIVVTDISDKVLFSKYERHHANIIETVVSFLNEISEPFKNQPAVITVTGSVGMGLAERFDLPFTQEVVAATEFVKKTHSGISTIIDIGGEDAKIVYLKPNGNTDLRMNGNCAGGTGAFIDQMAMLLDVPVEDMDALAKESKCIYPIASRCGVFSKTDVQNLISKNVGKADIAASVFHAVAVQTVVTLSHGCEVVPKILFCGGPLTFIPSLRKAFIDYLHLSPEDYSVPENANIIPAWGASLTCTYDKIFTPNELIALLKDDTVKGKVKQTVRLPRIFHSEEEYALWKAKKDDRRINQIPLDKHTGYAYLGIDSGSTTTKIVVIDEQSRILFSYYSPNRGNPIDAIKKGLAELSAQCASADVKLRIKGSCSTGYGEDLVKAAFNLHEGIIETIAHYAAAQKINPNVSFILDIGGQDMKAIFVENGILNRMEINEACSSGCGSFMEAFARSLNYSVETFAREACLAENPCDLGTRCTVFMNSKVKQVLREGASLGDIASGLSYSVVKNCLYKVLKLKNAGELGKEIVVQGGTMRNDAVVRALELLTGTEVSRSNLPELMGAYGCALHARQSAMGRGIQVVFLSDLLQTADYTTKQMQCRGCENRCYIHKYSFANKNVYYSGNKCEKVFSNRGAHTVKGRNLSTEKYRLLFDRETKTTESSRLTVGIPRALNMYENYPFWQALFHACGIKTVLSDPSTYYHYEAGVHSVMSDNICFPAKLMHSHIYDLIRKKVDRIFIPYVVFEKKEGKESANSYNCPIVTGYSEVIKSAVNPDIPVDSPVITFQQVTLLTKKCTEYLQTFGIDKRTIKHAVKEALAAQEGYEREIRELNRQVYARNKAENRLTILLAGRPYHTDPLIQHKLSDMISDMGVTVITEDIVRGKEGDVRENKANTFLVSQWAYINRIFHAARWVAEQGDDVHFVQMTSFGCGPDAFLIDEIKSILGRHKKSLTLLKIDDVNNIGSIKLRVRSVIESLKFNRDALRTVEPFVTTKRFEKEDKKRTILVPYFTDYISPLIPALFELSGYNVEALPESDTDSAECGLMYANNEVCYPATLIVGDLVKALKSGRYDTSQTAVVITQTGGQCRASNYIALIKKGVVEAGYSEVPVLSLAMGSSMINDQPGFTLNWTKILPVTLAAILFSDCIAKFYHASAVREKSKGEAKRLRQQYLEEARKLVLANKPGALYRLVETAATHFNEIIIPNDNLPKVGLVGEIYLKFNRFANKNVAEWLIERKVEVMPPLITGFFTQAFVNQKENVRTHLEKATMTGWLYRFFYKLVQRKINKVNKLASGFRYFLPIADIFEEAKHGKEIITLSAQFGEGWLLPAEIVSFARQGTNTIISLQPFGCIANHIISKGVEKKIKTLYPQINLLSLDYDSGVSEVNIINRLLLLTNSLK</sequence>
<dbReference type="Pfam" id="PF01869">
    <property type="entry name" value="BcrAD_BadFG"/>
    <property type="match status" value="2"/>
</dbReference>
<comment type="caution">
    <text evidence="3">The sequence shown here is derived from an EMBL/GenBank/DDBJ whole genome shotgun (WGS) entry which is preliminary data.</text>
</comment>
<evidence type="ECO:0000259" key="2">
    <source>
        <dbReference type="Pfam" id="PF09989"/>
    </source>
</evidence>
<dbReference type="SUPFAM" id="SSF53067">
    <property type="entry name" value="Actin-like ATPase domain"/>
    <property type="match status" value="2"/>
</dbReference>
<dbReference type="InterPro" id="IPR002731">
    <property type="entry name" value="ATPase_BadF"/>
</dbReference>
<dbReference type="CDD" id="cd24035">
    <property type="entry name" value="ASKHA_NBD_O66634-like_rpt2"/>
    <property type="match status" value="1"/>
</dbReference>
<gene>
    <name evidence="3" type="ORF">EZS27_010674</name>
</gene>